<feature type="compositionally biased region" description="Polar residues" evidence="2">
    <location>
        <begin position="1233"/>
        <end position="1242"/>
    </location>
</feature>
<feature type="region of interest" description="Disordered" evidence="2">
    <location>
        <begin position="737"/>
        <end position="773"/>
    </location>
</feature>
<feature type="compositionally biased region" description="Polar residues" evidence="2">
    <location>
        <begin position="737"/>
        <end position="748"/>
    </location>
</feature>
<accession>A0A2S7YH80</accession>
<feature type="coiled-coil region" evidence="1">
    <location>
        <begin position="58"/>
        <end position="126"/>
    </location>
</feature>
<feature type="region of interest" description="Disordered" evidence="2">
    <location>
        <begin position="1665"/>
        <end position="1701"/>
    </location>
</feature>
<evidence type="ECO:0000256" key="1">
    <source>
        <dbReference type="SAM" id="Coils"/>
    </source>
</evidence>
<feature type="region of interest" description="Disordered" evidence="2">
    <location>
        <begin position="451"/>
        <end position="487"/>
    </location>
</feature>
<feature type="compositionally biased region" description="Polar residues" evidence="2">
    <location>
        <begin position="646"/>
        <end position="659"/>
    </location>
</feature>
<feature type="compositionally biased region" description="Basic residues" evidence="2">
    <location>
        <begin position="1674"/>
        <end position="1685"/>
    </location>
</feature>
<gene>
    <name evidence="4" type="ORF">BB8028_0005g10400</name>
</gene>
<dbReference type="SMART" id="SM00233">
    <property type="entry name" value="PH"/>
    <property type="match status" value="1"/>
</dbReference>
<feature type="compositionally biased region" description="Polar residues" evidence="2">
    <location>
        <begin position="502"/>
        <end position="514"/>
    </location>
</feature>
<feature type="compositionally biased region" description="Polar residues" evidence="2">
    <location>
        <begin position="1560"/>
        <end position="1570"/>
    </location>
</feature>
<dbReference type="OrthoDB" id="2149224at2759"/>
<organism evidence="4 5">
    <name type="scientific">Beauveria bassiana</name>
    <name type="common">White muscardine disease fungus</name>
    <name type="synonym">Tritirachium shiotae</name>
    <dbReference type="NCBI Taxonomy" id="176275"/>
    <lineage>
        <taxon>Eukaryota</taxon>
        <taxon>Fungi</taxon>
        <taxon>Dikarya</taxon>
        <taxon>Ascomycota</taxon>
        <taxon>Pezizomycotina</taxon>
        <taxon>Sordariomycetes</taxon>
        <taxon>Hypocreomycetidae</taxon>
        <taxon>Hypocreales</taxon>
        <taxon>Cordycipitaceae</taxon>
        <taxon>Beauveria</taxon>
    </lineage>
</organism>
<comment type="caution">
    <text evidence="4">The sequence shown here is derived from an EMBL/GenBank/DDBJ whole genome shotgun (WGS) entry which is preliminary data.</text>
</comment>
<dbReference type="GO" id="GO:0015631">
    <property type="term" value="F:tubulin binding"/>
    <property type="evidence" value="ECO:0007669"/>
    <property type="project" value="TreeGrafter"/>
</dbReference>
<feature type="compositionally biased region" description="Polar residues" evidence="2">
    <location>
        <begin position="682"/>
        <end position="696"/>
    </location>
</feature>
<feature type="region of interest" description="Disordered" evidence="2">
    <location>
        <begin position="1546"/>
        <end position="1571"/>
    </location>
</feature>
<evidence type="ECO:0000313" key="4">
    <source>
        <dbReference type="EMBL" id="PQK15528.1"/>
    </source>
</evidence>
<feature type="compositionally biased region" description="Acidic residues" evidence="2">
    <location>
        <begin position="672"/>
        <end position="681"/>
    </location>
</feature>
<feature type="domain" description="PH" evidence="3">
    <location>
        <begin position="1408"/>
        <end position="1519"/>
    </location>
</feature>
<feature type="region of interest" description="Disordered" evidence="2">
    <location>
        <begin position="495"/>
        <end position="514"/>
    </location>
</feature>
<reference evidence="4 5" key="1">
    <citation type="submission" date="2016-07" db="EMBL/GenBank/DDBJ databases">
        <title>Comparative genomics of the entomopathogenic fungus Beauveria bassiana.</title>
        <authorList>
            <person name="Valero Jimenez C.A."/>
            <person name="Zwaan B.J."/>
            <person name="Van Kan J.A."/>
            <person name="Takken W."/>
            <person name="Debets A.J."/>
            <person name="Schoustra S.E."/>
            <person name="Koenraadt C.J."/>
        </authorList>
    </citation>
    <scope>NUCLEOTIDE SEQUENCE [LARGE SCALE GENOMIC DNA]</scope>
    <source>
        <strain evidence="4 5">ARSEF 8028</strain>
    </source>
</reference>
<feature type="compositionally biased region" description="Polar residues" evidence="2">
    <location>
        <begin position="1687"/>
        <end position="1701"/>
    </location>
</feature>
<dbReference type="GO" id="GO:0032065">
    <property type="term" value="P:maintenance of protein location in cell cortex"/>
    <property type="evidence" value="ECO:0007669"/>
    <property type="project" value="InterPro"/>
</dbReference>
<dbReference type="PANTHER" id="PTHR28190:SF1">
    <property type="entry name" value="NUCLEAR MIGRATION PROTEIN NUM1"/>
    <property type="match status" value="1"/>
</dbReference>
<dbReference type="PANTHER" id="PTHR28190">
    <property type="entry name" value="NUCLEAR MIGRATION PROTEIN NUM1"/>
    <property type="match status" value="1"/>
</dbReference>
<dbReference type="InterPro" id="IPR024774">
    <property type="entry name" value="PH_dom-Mcp5-type"/>
</dbReference>
<feature type="region of interest" description="Disordered" evidence="2">
    <location>
        <begin position="1307"/>
        <end position="1350"/>
    </location>
</feature>
<protein>
    <recommendedName>
        <fullName evidence="3">PH domain-containing protein</fullName>
    </recommendedName>
</protein>
<feature type="region of interest" description="Disordered" evidence="2">
    <location>
        <begin position="1"/>
        <end position="24"/>
    </location>
</feature>
<feature type="compositionally biased region" description="Polar residues" evidence="2">
    <location>
        <begin position="1329"/>
        <end position="1344"/>
    </location>
</feature>
<dbReference type="Pfam" id="PF12814">
    <property type="entry name" value="Mcp5_PH"/>
    <property type="match status" value="1"/>
</dbReference>
<dbReference type="InterPro" id="IPR053005">
    <property type="entry name" value="Nuclear_Pos-Cytoskel_Interact"/>
</dbReference>
<dbReference type="CDD" id="cd13365">
    <property type="entry name" value="PH_PLC_plant-like"/>
    <property type="match status" value="1"/>
</dbReference>
<dbReference type="GO" id="GO:0005543">
    <property type="term" value="F:phospholipid binding"/>
    <property type="evidence" value="ECO:0007669"/>
    <property type="project" value="InterPro"/>
</dbReference>
<name>A0A2S7YH80_BEABA</name>
<proteinExistence type="predicted"/>
<feature type="compositionally biased region" description="Low complexity" evidence="2">
    <location>
        <begin position="620"/>
        <end position="632"/>
    </location>
</feature>
<keyword evidence="1" id="KW-0175">Coiled coil</keyword>
<feature type="compositionally biased region" description="Polar residues" evidence="2">
    <location>
        <begin position="1204"/>
        <end position="1216"/>
    </location>
</feature>
<feature type="coiled-coil region" evidence="1">
    <location>
        <begin position="198"/>
        <end position="355"/>
    </location>
</feature>
<feature type="compositionally biased region" description="Basic and acidic residues" evidence="2">
    <location>
        <begin position="1120"/>
        <end position="1138"/>
    </location>
</feature>
<feature type="region of interest" description="Disordered" evidence="2">
    <location>
        <begin position="356"/>
        <end position="399"/>
    </location>
</feature>
<dbReference type="GO" id="GO:0005739">
    <property type="term" value="C:mitochondrion"/>
    <property type="evidence" value="ECO:0007669"/>
    <property type="project" value="TreeGrafter"/>
</dbReference>
<evidence type="ECO:0000313" key="5">
    <source>
        <dbReference type="Proteomes" id="UP000237441"/>
    </source>
</evidence>
<dbReference type="EMBL" id="JRHA01000005">
    <property type="protein sequence ID" value="PQK15528.1"/>
    <property type="molecule type" value="Genomic_DNA"/>
</dbReference>
<evidence type="ECO:0000256" key="2">
    <source>
        <dbReference type="SAM" id="MobiDB-lite"/>
    </source>
</evidence>
<feature type="compositionally biased region" description="Polar residues" evidence="2">
    <location>
        <begin position="757"/>
        <end position="773"/>
    </location>
</feature>
<dbReference type="InterPro" id="IPR001849">
    <property type="entry name" value="PH_domain"/>
</dbReference>
<feature type="compositionally biased region" description="Low complexity" evidence="2">
    <location>
        <begin position="1"/>
        <end position="16"/>
    </location>
</feature>
<sequence>MASSIASARPSLAAPAADDDAANDPFVVSTSSAAHYRFSAFDHELFAAGPGSSPRQAKRALESHLAETERRLDEAGKLGTALVSQRKMLAEQLQEIENLQAQGELGPELRQKLVEIEREYNDLARESARAFLPKRIPSNENGGTPYAPDGRTGRRSISPSKFDGHATGSPTKLTVPKRRARNQQSNRLHDIEFAAEISQSLIAQVRNLQSLLSEREEEVKTLQSDKARLELDTENLNQRLKTLDESEHRYKDENWNLETRMQEMNSLQKEAADKEKKLTQALSLANREKAVAQKEVDEIKASLAKLSEEHAAAVKIHDIELGSAKRNLNLGEDERSALQKKIDDLHSQNQELASAISAHRGRMTDREPGSGLSDDDFNTAAEHATPDHSPPPSPIKGTPRHAVLETETLKSSLGHAQRTIQSQRNQIHREKTEKLELRRIIQDLREDLEKQRGEASGNMRANRRSRKVDSKEYKAPAKLLGSMRSGKHEIFLDDPEWEENDGSSPSGSPTATRQTILPSIEPSDQFETANEASESAFETANERATETDDFQTGHEVMSDSDGDETETESRGFGRMKQTPNLPAVLARNGTRESFHSTASTSADEALNTLRDVRTPTGTVSSTRSRFSLSRLPWSRRSRQNSEEPTIHSSPISHAGSTGTPRAPGQSLFSELQDFDGSEDDSINGTPRTRTMRSLTPGSIRRTLSPPPPMPTRAVMVDNSTMTEPGSMRPEALENIRPTSSGSVINTSRDLPEWRSSYDPTATDASRRTSNFSNSDIDEKIAQFPVPPNVVVPKDLAFSYIQSQNIEPREPIVAPPTLRMSTILSEELEPIASPQKYVPVMSLGQIQSQAVEPVASPQKPVPVMALGRIQSQAVEPIASPQKYVPVMSLGQIQSQAVEPVASPQKPVPVMALGRIQSQAVEPIASPQKQLPVMSLGQIQSQAVEPVASPQKPVPVMALGQIQSQAVEPIASPQKSVPVMSLGQIQSQAVEPIELPTPTTPKAVAPVAIPAPMPQLSLSSINTQNIEPKSPQRPALGFSVIATERVSPVSEPMPALPAFGFSSVMTEHTVPVSPAKVRPPTLALSSISSEAIMPRTIPRNVPALTFSAIQYINIEPQSPRNGRRDGFIFPRDLDTPEKLVPETPNNKIFGALFGRGKGKDASPVIAEDETRQSPSDLPDVETPESQRPFKEISTNGSTRPPRKSALPSTSDQGAQTALTGGAIDRLQKSHRKSPSVASVSSPGTLGTVRIHRSQESLASHANRGIDLDDSMYDTGSVIARPESAASGRRSVYGSAPPLPVNHRQAIQAAGAQTQSNMGPPLWPASAMKRPNTPSQLRRSGSGQHGTPTPRAARTGGFVEFQQKPPVVARQPSVSSFASDIDARFDLQATDIDPTGFGPNTDPRMIQAITQTMIGEYLWKYTRKTGRGELSANRHRRYFWVHPYTRTLYWGEKDPSSAGRSELKAKSVPIEAVRVVTDDNPMPPGLHRKSLVIIAPGRTIKFTCPTGHRHETWFNALSYLLVRTEPQAAYDAEDVAGSITREDVDEFNPQYGRRPAQGHRPEQQSVSSYNSRAVKNESPAEMYSLVVPTLTPTPHRNDLANKASRSTLSKMSGYWKLSTLRSRAGGSNTDLYTTNQVHDSAEDLRELIERQDRDADRLENVRACCDGKHDVGSVPHSSKRHRHSHGHPTHSANTTPVSSMRTRA</sequence>
<dbReference type="SUPFAM" id="SSF50729">
    <property type="entry name" value="PH domain-like"/>
    <property type="match status" value="1"/>
</dbReference>
<evidence type="ECO:0000259" key="3">
    <source>
        <dbReference type="PROSITE" id="PS50003"/>
    </source>
</evidence>
<dbReference type="PROSITE" id="PS50003">
    <property type="entry name" value="PH_DOMAIN"/>
    <property type="match status" value="1"/>
</dbReference>
<dbReference type="Proteomes" id="UP000237441">
    <property type="component" value="Unassembled WGS sequence"/>
</dbReference>
<feature type="region of interest" description="Disordered" evidence="2">
    <location>
        <begin position="1114"/>
        <end position="1244"/>
    </location>
</feature>
<feature type="region of interest" description="Disordered" evidence="2">
    <location>
        <begin position="525"/>
        <end position="710"/>
    </location>
</feature>
<dbReference type="GO" id="GO:0000226">
    <property type="term" value="P:microtubule cytoskeleton organization"/>
    <property type="evidence" value="ECO:0007669"/>
    <property type="project" value="TreeGrafter"/>
</dbReference>
<feature type="compositionally biased region" description="Polar residues" evidence="2">
    <location>
        <begin position="525"/>
        <end position="538"/>
    </location>
</feature>
<feature type="region of interest" description="Disordered" evidence="2">
    <location>
        <begin position="135"/>
        <end position="180"/>
    </location>
</feature>
<dbReference type="GO" id="GO:0005938">
    <property type="term" value="C:cell cortex"/>
    <property type="evidence" value="ECO:0007669"/>
    <property type="project" value="InterPro"/>
</dbReference>